<dbReference type="PANTHER" id="PTHR30086:SF20">
    <property type="entry name" value="ARGININE EXPORTER PROTEIN ARGO-RELATED"/>
    <property type="match status" value="1"/>
</dbReference>
<evidence type="ECO:0000256" key="5">
    <source>
        <dbReference type="ARBA" id="ARBA00023136"/>
    </source>
</evidence>
<reference evidence="8" key="1">
    <citation type="journal article" date="2019" name="Int. J. Syst. Evol. Microbiol.">
        <title>The Global Catalogue of Microorganisms (GCM) 10K type strain sequencing project: providing services to taxonomists for standard genome sequencing and annotation.</title>
        <authorList>
            <consortium name="The Broad Institute Genomics Platform"/>
            <consortium name="The Broad Institute Genome Sequencing Center for Infectious Disease"/>
            <person name="Wu L."/>
            <person name="Ma J."/>
        </authorList>
    </citation>
    <scope>NUCLEOTIDE SEQUENCE [LARGE SCALE GENOMIC DNA]</scope>
    <source>
        <strain evidence="8">JCM 16702</strain>
    </source>
</reference>
<feature type="transmembrane region" description="Helical" evidence="6">
    <location>
        <begin position="40"/>
        <end position="62"/>
    </location>
</feature>
<dbReference type="EMBL" id="BAAAZG010000025">
    <property type="protein sequence ID" value="GAA4078455.1"/>
    <property type="molecule type" value="Genomic_DNA"/>
</dbReference>
<evidence type="ECO:0000256" key="4">
    <source>
        <dbReference type="ARBA" id="ARBA00022989"/>
    </source>
</evidence>
<evidence type="ECO:0000256" key="3">
    <source>
        <dbReference type="ARBA" id="ARBA00022692"/>
    </source>
</evidence>
<name>A0ABP7W1B6_9ACTN</name>
<evidence type="ECO:0000256" key="2">
    <source>
        <dbReference type="ARBA" id="ARBA00022475"/>
    </source>
</evidence>
<dbReference type="PIRSF" id="PIRSF006324">
    <property type="entry name" value="LeuE"/>
    <property type="match status" value="1"/>
</dbReference>
<proteinExistence type="predicted"/>
<evidence type="ECO:0000313" key="7">
    <source>
        <dbReference type="EMBL" id="GAA4078455.1"/>
    </source>
</evidence>
<evidence type="ECO:0000256" key="1">
    <source>
        <dbReference type="ARBA" id="ARBA00004651"/>
    </source>
</evidence>
<evidence type="ECO:0000256" key="6">
    <source>
        <dbReference type="SAM" id="Phobius"/>
    </source>
</evidence>
<feature type="transmembrane region" description="Helical" evidence="6">
    <location>
        <begin position="198"/>
        <end position="216"/>
    </location>
</feature>
<feature type="transmembrane region" description="Helical" evidence="6">
    <location>
        <begin position="155"/>
        <end position="177"/>
    </location>
</feature>
<feature type="transmembrane region" description="Helical" evidence="6">
    <location>
        <begin position="6"/>
        <end position="28"/>
    </location>
</feature>
<protein>
    <submittedName>
        <fullName evidence="7">LysE family translocator</fullName>
    </submittedName>
</protein>
<sequence>MDTHELLLFLGVDLLLVCTPGPDWLYVIARSLRQGYRTGLAAVAGICAGYAVHTAVAAAGLASALRSVPAALPVLRYAGAAYLVVLAVRTLLALRRHGPGGADGSAAPDPRHPPAEPTRVVLRQSLVIALLNPKGLLLYLSLMPQFVSPDAAVPIGVQFAVLGCLHVAQCACVYGAVAVTAGRAGASLTADARASRRMTAVSATLLLLVAAFSLGAQ</sequence>
<keyword evidence="4 6" id="KW-1133">Transmembrane helix</keyword>
<dbReference type="RefSeq" id="WP_344949526.1">
    <property type="nucleotide sequence ID" value="NZ_BAAAZG010000025.1"/>
</dbReference>
<gene>
    <name evidence="7" type="ORF">GCM10022214_40600</name>
</gene>
<feature type="transmembrane region" description="Helical" evidence="6">
    <location>
        <begin position="120"/>
        <end position="143"/>
    </location>
</feature>
<dbReference type="PANTHER" id="PTHR30086">
    <property type="entry name" value="ARGININE EXPORTER PROTEIN ARGO"/>
    <property type="match status" value="1"/>
</dbReference>
<accession>A0ABP7W1B6</accession>
<comment type="caution">
    <text evidence="7">The sequence shown here is derived from an EMBL/GenBank/DDBJ whole genome shotgun (WGS) entry which is preliminary data.</text>
</comment>
<feature type="transmembrane region" description="Helical" evidence="6">
    <location>
        <begin position="74"/>
        <end position="92"/>
    </location>
</feature>
<keyword evidence="3 6" id="KW-0812">Transmembrane</keyword>
<organism evidence="7 8">
    <name type="scientific">Actinomadura miaoliensis</name>
    <dbReference type="NCBI Taxonomy" id="430685"/>
    <lineage>
        <taxon>Bacteria</taxon>
        <taxon>Bacillati</taxon>
        <taxon>Actinomycetota</taxon>
        <taxon>Actinomycetes</taxon>
        <taxon>Streptosporangiales</taxon>
        <taxon>Thermomonosporaceae</taxon>
        <taxon>Actinomadura</taxon>
    </lineage>
</organism>
<comment type="subcellular location">
    <subcellularLocation>
        <location evidence="1">Cell membrane</location>
        <topology evidence="1">Multi-pass membrane protein</topology>
    </subcellularLocation>
</comment>
<keyword evidence="2" id="KW-1003">Cell membrane</keyword>
<keyword evidence="5 6" id="KW-0472">Membrane</keyword>
<keyword evidence="8" id="KW-1185">Reference proteome</keyword>
<dbReference type="Proteomes" id="UP001500683">
    <property type="component" value="Unassembled WGS sequence"/>
</dbReference>
<dbReference type="Pfam" id="PF01810">
    <property type="entry name" value="LysE"/>
    <property type="match status" value="1"/>
</dbReference>
<dbReference type="InterPro" id="IPR001123">
    <property type="entry name" value="LeuE-type"/>
</dbReference>
<evidence type="ECO:0000313" key="8">
    <source>
        <dbReference type="Proteomes" id="UP001500683"/>
    </source>
</evidence>